<protein>
    <submittedName>
        <fullName evidence="1">Aminoglycoside phosphotransferase</fullName>
    </submittedName>
</protein>
<dbReference type="Gene3D" id="3.90.1200.10">
    <property type="match status" value="1"/>
</dbReference>
<accession>A0A3N9XPU5</accession>
<evidence type="ECO:0000313" key="1">
    <source>
        <dbReference type="EMBL" id="RQX15125.1"/>
    </source>
</evidence>
<name>A0A3N9XPU5_9ACTN</name>
<sequence>MTRTFLQSDELHDLVAKQFGSNSRLTGLHRLTGGSKKGVYRLGLDGQKPVILYVWAAGENYWPPSPTVPDDPFTDASGAELFAANHAALTAAGVRIPRLLMLDRDGRYLDADIALLEDAGALRLEALMERDPAAAAAPLSALGDALRRMHTTFGPNFGKLAAVAQGEASQTRRTEDIIMDRALGHLDAAAARARRLADAHHRIAAHLHHLHDRVAPRQEYALVHGELGPDHVLVAPSGEPIMIDIEGLTYFDVEWEHAWLQMRFGEAYSALRPVDLDPYRLELYRYAQVLSLIEGPLRIADTDFPDRRWMFDLAEWNITKALAAI</sequence>
<keyword evidence="1" id="KW-0808">Transferase</keyword>
<comment type="caution">
    <text evidence="1">The sequence shown here is derived from an EMBL/GenBank/DDBJ whole genome shotgun (WGS) entry which is preliminary data.</text>
</comment>
<dbReference type="InterPro" id="IPR011009">
    <property type="entry name" value="Kinase-like_dom_sf"/>
</dbReference>
<evidence type="ECO:0000313" key="2">
    <source>
        <dbReference type="Proteomes" id="UP000278981"/>
    </source>
</evidence>
<organism evidence="1 2">
    <name type="scientific">Micromonospora ureilytica</name>
    <dbReference type="NCBI Taxonomy" id="709868"/>
    <lineage>
        <taxon>Bacteria</taxon>
        <taxon>Bacillati</taxon>
        <taxon>Actinomycetota</taxon>
        <taxon>Actinomycetes</taxon>
        <taxon>Micromonosporales</taxon>
        <taxon>Micromonosporaceae</taxon>
        <taxon>Micromonospora</taxon>
    </lineage>
</organism>
<dbReference type="Proteomes" id="UP000278981">
    <property type="component" value="Unassembled WGS sequence"/>
</dbReference>
<dbReference type="SUPFAM" id="SSF56112">
    <property type="entry name" value="Protein kinase-like (PK-like)"/>
    <property type="match status" value="1"/>
</dbReference>
<dbReference type="OrthoDB" id="3328272at2"/>
<gene>
    <name evidence="1" type="ORF">DDE19_20690</name>
</gene>
<dbReference type="GO" id="GO:0016740">
    <property type="term" value="F:transferase activity"/>
    <property type="evidence" value="ECO:0007669"/>
    <property type="project" value="UniProtKB-KW"/>
</dbReference>
<proteinExistence type="predicted"/>
<dbReference type="EMBL" id="QDGB01000284">
    <property type="protein sequence ID" value="RQX15125.1"/>
    <property type="molecule type" value="Genomic_DNA"/>
</dbReference>
<dbReference type="RefSeq" id="WP_124820970.1">
    <property type="nucleotide sequence ID" value="NZ_QDGB01000284.1"/>
</dbReference>
<dbReference type="AlphaFoldDB" id="A0A3N9XPU5"/>
<reference evidence="1 2" key="1">
    <citation type="submission" date="2018-04" db="EMBL/GenBank/DDBJ databases">
        <title>Micromonosporas from Atacama Desert.</title>
        <authorList>
            <person name="Carro L."/>
            <person name="Klenk H.-P."/>
            <person name="Goodfellow M."/>
        </authorList>
    </citation>
    <scope>NUCLEOTIDE SEQUENCE [LARGE SCALE GENOMIC DNA]</scope>
    <source>
        <strain evidence="1 2">LB19</strain>
    </source>
</reference>